<protein>
    <submittedName>
        <fullName evidence="1">Uncharacterized protein</fullName>
    </submittedName>
</protein>
<sequence length="104" mass="10908">MDLAEKFLATESRLSAAGEALQVLFVTDVKIDDAIALWILTRVLVSRGKGKGETSAVSSHLHVFITGVKDQEGALLLARHCISEAIASASSDTDGAGEAQSLQV</sequence>
<evidence type="ECO:0000313" key="1">
    <source>
        <dbReference type="EMBL" id="CEM27802.1"/>
    </source>
</evidence>
<dbReference type="EMBL" id="CDMZ01001134">
    <property type="protein sequence ID" value="CEM27802.1"/>
    <property type="molecule type" value="Genomic_DNA"/>
</dbReference>
<feature type="non-terminal residue" evidence="1">
    <location>
        <position position="104"/>
    </location>
</feature>
<reference evidence="1" key="1">
    <citation type="submission" date="2014-11" db="EMBL/GenBank/DDBJ databases">
        <authorList>
            <person name="Otto D Thomas"/>
            <person name="Naeem Raeece"/>
        </authorList>
    </citation>
    <scope>NUCLEOTIDE SEQUENCE</scope>
</reference>
<name>A0A0G4GEM1_9ALVE</name>
<gene>
    <name evidence="1" type="ORF">Cvel_21525</name>
</gene>
<accession>A0A0G4GEM1</accession>
<dbReference type="AlphaFoldDB" id="A0A0G4GEM1"/>
<organism evidence="1">
    <name type="scientific">Chromera velia CCMP2878</name>
    <dbReference type="NCBI Taxonomy" id="1169474"/>
    <lineage>
        <taxon>Eukaryota</taxon>
        <taxon>Sar</taxon>
        <taxon>Alveolata</taxon>
        <taxon>Colpodellida</taxon>
        <taxon>Chromeraceae</taxon>
        <taxon>Chromera</taxon>
    </lineage>
</organism>
<proteinExistence type="predicted"/>